<dbReference type="PRINTS" id="PR00110">
    <property type="entry name" value="ALPHAAMYLASE"/>
</dbReference>
<reference evidence="20" key="1">
    <citation type="submission" date="2002-03" db="EMBL/GenBank/DDBJ databases">
        <title>Evolution of intron-exon structure of alpha-amylase genes in Arthropods.</title>
        <authorList>
            <person name="Da Lage J.-L."/>
        </authorList>
    </citation>
    <scope>NUCLEOTIDE SEQUENCE</scope>
    <source>
        <strain evidence="20">BIBIOAMY1</strain>
    </source>
</reference>
<comment type="catalytic activity">
    <reaction evidence="1 16">
        <text>Endohydrolysis of (1-&gt;4)-alpha-D-glucosidic linkages in polysaccharides containing three or more (1-&gt;4)-alpha-linked D-glucose units.</text>
        <dbReference type="EC" id="3.2.1.1"/>
    </reaction>
</comment>
<comment type="cofactor">
    <cofactor evidence="3">
        <name>chloride</name>
        <dbReference type="ChEBI" id="CHEBI:17996"/>
    </cofactor>
</comment>
<dbReference type="SUPFAM" id="SSF51011">
    <property type="entry name" value="Glycosyl hydrolase domain"/>
    <property type="match status" value="1"/>
</dbReference>
<protein>
    <recommendedName>
        <fullName evidence="6 16">Alpha-amylase</fullName>
        <ecNumber evidence="6 16">3.2.1.1</ecNumber>
    </recommendedName>
</protein>
<comment type="cofactor">
    <cofactor evidence="2">
        <name>Ca(2+)</name>
        <dbReference type="ChEBI" id="CHEBI:29108"/>
    </cofactor>
</comment>
<evidence type="ECO:0000256" key="5">
    <source>
        <dbReference type="ARBA" id="ARBA00011245"/>
    </source>
</evidence>
<evidence type="ECO:0000259" key="19">
    <source>
        <dbReference type="SMART" id="SM00642"/>
    </source>
</evidence>
<evidence type="ECO:0000256" key="6">
    <source>
        <dbReference type="ARBA" id="ARBA00012595"/>
    </source>
</evidence>
<dbReference type="GO" id="GO:0004556">
    <property type="term" value="F:alpha-amylase activity"/>
    <property type="evidence" value="ECO:0007669"/>
    <property type="project" value="UniProtKB-UniRule"/>
</dbReference>
<dbReference type="SMART" id="SM00632">
    <property type="entry name" value="Aamy_C"/>
    <property type="match status" value="1"/>
</dbReference>
<evidence type="ECO:0000256" key="1">
    <source>
        <dbReference type="ARBA" id="ARBA00000548"/>
    </source>
</evidence>
<dbReference type="EC" id="3.2.1.1" evidence="6 16"/>
<dbReference type="InterPro" id="IPR017853">
    <property type="entry name" value="GH"/>
</dbReference>
<evidence type="ECO:0000256" key="12">
    <source>
        <dbReference type="ARBA" id="ARBA00023214"/>
    </source>
</evidence>
<keyword evidence="7" id="KW-0479">Metal-binding</keyword>
<dbReference type="GO" id="GO:0005975">
    <property type="term" value="P:carbohydrate metabolic process"/>
    <property type="evidence" value="ECO:0007669"/>
    <property type="project" value="InterPro"/>
</dbReference>
<evidence type="ECO:0000256" key="11">
    <source>
        <dbReference type="ARBA" id="ARBA00023157"/>
    </source>
</evidence>
<feature type="domain" description="Alpha-amylase C-terminal" evidence="18">
    <location>
        <begin position="410"/>
        <end position="498"/>
    </location>
</feature>
<comment type="subunit">
    <text evidence="5">Monomer.</text>
</comment>
<evidence type="ECO:0000256" key="7">
    <source>
        <dbReference type="ARBA" id="ARBA00022723"/>
    </source>
</evidence>
<evidence type="ECO:0000256" key="15">
    <source>
        <dbReference type="RuleBase" id="RU003615"/>
    </source>
</evidence>
<evidence type="ECO:0000256" key="3">
    <source>
        <dbReference type="ARBA" id="ARBA00001923"/>
    </source>
</evidence>
<keyword evidence="12" id="KW-0868">Chloride</keyword>
<dbReference type="CDD" id="cd11317">
    <property type="entry name" value="AmyAc_bac_euk_AmyA"/>
    <property type="match status" value="1"/>
</dbReference>
<proteinExistence type="inferred from homology"/>
<evidence type="ECO:0000256" key="8">
    <source>
        <dbReference type="ARBA" id="ARBA00022729"/>
    </source>
</evidence>
<keyword evidence="10" id="KW-0106">Calcium</keyword>
<dbReference type="SMART" id="SM00642">
    <property type="entry name" value="Aamy"/>
    <property type="match status" value="1"/>
</dbReference>
<dbReference type="Pfam" id="PF00128">
    <property type="entry name" value="Alpha-amylase"/>
    <property type="match status" value="1"/>
</dbReference>
<dbReference type="InterPro" id="IPR013780">
    <property type="entry name" value="Glyco_hydro_b"/>
</dbReference>
<keyword evidence="9 16" id="KW-0378">Hydrolase</keyword>
<comment type="similarity">
    <text evidence="4 15">Belongs to the glycosyl hydrolase 13 family.</text>
</comment>
<dbReference type="AlphaFoldDB" id="Q86N60"/>
<keyword evidence="11" id="KW-1015">Disulfide bond</keyword>
<evidence type="ECO:0000259" key="18">
    <source>
        <dbReference type="SMART" id="SM00632"/>
    </source>
</evidence>
<feature type="signal peptide" evidence="17">
    <location>
        <begin position="1"/>
        <end position="20"/>
    </location>
</feature>
<dbReference type="CAZy" id="GH13">
    <property type="family name" value="Glycoside Hydrolase Family 13"/>
</dbReference>
<dbReference type="Gene3D" id="3.20.20.80">
    <property type="entry name" value="Glycosidases"/>
    <property type="match status" value="1"/>
</dbReference>
<dbReference type="Pfam" id="PF02806">
    <property type="entry name" value="Alpha-amylase_C"/>
    <property type="match status" value="1"/>
</dbReference>
<evidence type="ECO:0000256" key="13">
    <source>
        <dbReference type="ARBA" id="ARBA00023277"/>
    </source>
</evidence>
<feature type="chain" id="PRO_5004304067" description="Alpha-amylase" evidence="17">
    <location>
        <begin position="21"/>
        <end position="508"/>
    </location>
</feature>
<dbReference type="GO" id="GO:0046872">
    <property type="term" value="F:metal ion binding"/>
    <property type="evidence" value="ECO:0007669"/>
    <property type="project" value="UniProtKB-KW"/>
</dbReference>
<feature type="domain" description="Glycosyl hydrolase family 13 catalytic" evidence="19">
    <location>
        <begin position="31"/>
        <end position="401"/>
    </location>
</feature>
<evidence type="ECO:0000256" key="10">
    <source>
        <dbReference type="ARBA" id="ARBA00022837"/>
    </source>
</evidence>
<sequence length="508" mass="56417">MKQHFITTILLSICYSSSFARHNPHQWNNRSGIVHLLEWKWTDIADECERFLAPNGFAGVQVSPVNENVIVDSRPWWERYQPMSYSLTTRSGNEEQFRNMVSRCNVVGVRIYVDVVFNHMAAVQDGPAVGTGGASAGPNAGNFPAVPYEQDDFHLPRCAIVSYYDKYQVRNCELAGLRDLNQSEENVRDRVVEFLNHIIDIGVAGLRVDAAKHMWPTDLAAIYSRLKNLNTAHGFSVNSRPFIFQEVIDLGGEPISKFEYNHLGVVTEFKFSAEIGNAFRGNNALKWLINWGPDWNLLPSNDALVFVDNHDNQRGHGAGGKSILTYKQARQYKMATAFTLAHPYGHVRLMSSFAFTNTNDGPPQDGAGNIISPNINPDGSCGNGWVCEHRWRQIFHMVGFRNEVRGTGLNDWWSNGNNQIAFCRGGSGFIAFNNEHFDLNQTLQTCLPPGTYCDIISGGNVGGRCSGKSVVVNPGSNANILLSASAQDGVLAIHTGHQVILCLCTYIF</sequence>
<accession>Q86N60</accession>
<evidence type="ECO:0000256" key="16">
    <source>
        <dbReference type="RuleBase" id="RU361134"/>
    </source>
</evidence>
<dbReference type="EMBL" id="AY082795">
    <property type="protein sequence ID" value="AAL92553.1"/>
    <property type="molecule type" value="Genomic_DNA"/>
</dbReference>
<dbReference type="SUPFAM" id="SSF51445">
    <property type="entry name" value="(Trans)glycosidases"/>
    <property type="match status" value="1"/>
</dbReference>
<evidence type="ECO:0000256" key="14">
    <source>
        <dbReference type="ARBA" id="ARBA00023295"/>
    </source>
</evidence>
<dbReference type="PANTHER" id="PTHR43447">
    <property type="entry name" value="ALPHA-AMYLASE"/>
    <property type="match status" value="1"/>
</dbReference>
<dbReference type="InterPro" id="IPR006047">
    <property type="entry name" value="GH13_cat_dom"/>
</dbReference>
<gene>
    <name evidence="20" type="primary">Amy</name>
</gene>
<keyword evidence="13 16" id="KW-0119">Carbohydrate metabolism</keyword>
<dbReference type="InterPro" id="IPR031319">
    <property type="entry name" value="A-amylase_C"/>
</dbReference>
<evidence type="ECO:0000313" key="20">
    <source>
        <dbReference type="EMBL" id="AAL92553.1"/>
    </source>
</evidence>
<evidence type="ECO:0000256" key="2">
    <source>
        <dbReference type="ARBA" id="ARBA00001913"/>
    </source>
</evidence>
<evidence type="ECO:0000256" key="17">
    <source>
        <dbReference type="SAM" id="SignalP"/>
    </source>
</evidence>
<dbReference type="Gene3D" id="2.60.40.1180">
    <property type="entry name" value="Golgi alpha-mannosidase II"/>
    <property type="match status" value="1"/>
</dbReference>
<evidence type="ECO:0000256" key="4">
    <source>
        <dbReference type="ARBA" id="ARBA00008061"/>
    </source>
</evidence>
<name>Q86N60_BIBMA</name>
<dbReference type="InterPro" id="IPR006048">
    <property type="entry name" value="A-amylase/branching_C"/>
</dbReference>
<evidence type="ECO:0000256" key="9">
    <source>
        <dbReference type="ARBA" id="ARBA00022801"/>
    </source>
</evidence>
<organism evidence="20">
    <name type="scientific">Bibio marci</name>
    <name type="common">St. Mark's fly</name>
    <name type="synonym">Tipula marci</name>
    <dbReference type="NCBI Taxonomy" id="189979"/>
    <lineage>
        <taxon>Eukaryota</taxon>
        <taxon>Metazoa</taxon>
        <taxon>Ecdysozoa</taxon>
        <taxon>Arthropoda</taxon>
        <taxon>Hexapoda</taxon>
        <taxon>Insecta</taxon>
        <taxon>Pterygota</taxon>
        <taxon>Neoptera</taxon>
        <taxon>Endopterygota</taxon>
        <taxon>Diptera</taxon>
        <taxon>Nematocera</taxon>
        <taxon>Bibionoidea</taxon>
        <taxon>Bibionidae</taxon>
        <taxon>Bibio</taxon>
    </lineage>
</organism>
<keyword evidence="14 16" id="KW-0326">Glycosidase</keyword>
<dbReference type="InterPro" id="IPR006046">
    <property type="entry name" value="Alpha_amylase"/>
</dbReference>
<keyword evidence="8 17" id="KW-0732">Signal</keyword>